<organism evidence="2 3">
    <name type="scientific">Steroidobacter agaridevorans</name>
    <dbReference type="NCBI Taxonomy" id="2695856"/>
    <lineage>
        <taxon>Bacteria</taxon>
        <taxon>Pseudomonadati</taxon>
        <taxon>Pseudomonadota</taxon>
        <taxon>Gammaproteobacteria</taxon>
        <taxon>Steroidobacterales</taxon>
        <taxon>Steroidobacteraceae</taxon>
        <taxon>Steroidobacter</taxon>
    </lineage>
</organism>
<dbReference type="Gene3D" id="3.40.50.720">
    <property type="entry name" value="NAD(P)-binding Rossmann-like Domain"/>
    <property type="match status" value="1"/>
</dbReference>
<dbReference type="EMBL" id="BLJN01000001">
    <property type="protein sequence ID" value="GFE79411.1"/>
    <property type="molecule type" value="Genomic_DNA"/>
</dbReference>
<dbReference type="PANTHER" id="PTHR43796">
    <property type="entry name" value="CARBOXYNORSPERMIDINE SYNTHASE"/>
    <property type="match status" value="1"/>
</dbReference>
<evidence type="ECO:0000313" key="2">
    <source>
        <dbReference type="EMBL" id="GFE79411.1"/>
    </source>
</evidence>
<dbReference type="Pfam" id="PF03435">
    <property type="entry name" value="Sacchrp_dh_NADP"/>
    <property type="match status" value="1"/>
</dbReference>
<accession>A0A829Y8Z0</accession>
<protein>
    <submittedName>
        <fullName evidence="2">Saccharopine dehydrogenase</fullName>
    </submittedName>
</protein>
<dbReference type="SUPFAM" id="SSF51735">
    <property type="entry name" value="NAD(P)-binding Rossmann-fold domains"/>
    <property type="match status" value="1"/>
</dbReference>
<reference evidence="3" key="1">
    <citation type="submission" date="2020-01" db="EMBL/GenBank/DDBJ databases">
        <title>'Steroidobacter agaridevorans' sp. nov., agar-degrading bacteria isolated from rhizosphere soils.</title>
        <authorList>
            <person name="Ikenaga M."/>
            <person name="Kataoka M."/>
            <person name="Murouchi A."/>
            <person name="Katsuragi S."/>
            <person name="Sakai M."/>
        </authorList>
    </citation>
    <scope>NUCLEOTIDE SEQUENCE [LARGE SCALE GENOMIC DNA]</scope>
    <source>
        <strain evidence="3">YU21-B</strain>
    </source>
</reference>
<name>A0A829Y8Z0_9GAMM</name>
<evidence type="ECO:0000259" key="1">
    <source>
        <dbReference type="Pfam" id="PF03435"/>
    </source>
</evidence>
<proteinExistence type="predicted"/>
<dbReference type="InterPro" id="IPR036291">
    <property type="entry name" value="NAD(P)-bd_dom_sf"/>
</dbReference>
<sequence>MKSVVVLGGYGNFGRRIVEALAREPDVRVFVAGRDLKQATAVAQEIGGAAEPLRLDAHAGDFTAELRKAGATLVVHTAGPFQGQNYSIPQACVAAGTHYIDLADGRGFVCGITALDAEAKLNGTLVVSGASSVPALSSAVVDALGAQFASIESIDHGISSGARPPGKATMDGVLAYAGKPFKQWRDGQWHQVRGWQDLTRRSYPTPIKGRWIANCDVPDLDLFPERYRGVQTVQFRAGVDPASNMIALWFASWLVRIGVLASLQSWVPTLHRTASALARYGSKRSAMHVTVRGVALNGEPAVRSWFLLADQDHGPFIPCFPAIALARKLVRDEISIRGAMPCMGLLTVDDIISVGEGLDLRVVCG</sequence>
<gene>
    <name evidence="2" type="ORF">GCM10011487_14110</name>
</gene>
<feature type="domain" description="Saccharopine dehydrogenase NADP binding" evidence="1">
    <location>
        <begin position="4"/>
        <end position="103"/>
    </location>
</feature>
<dbReference type="AlphaFoldDB" id="A0A829Y8Z0"/>
<evidence type="ECO:0000313" key="3">
    <source>
        <dbReference type="Proteomes" id="UP000445000"/>
    </source>
</evidence>
<dbReference type="Proteomes" id="UP000445000">
    <property type="component" value="Unassembled WGS sequence"/>
</dbReference>
<comment type="caution">
    <text evidence="2">The sequence shown here is derived from an EMBL/GenBank/DDBJ whole genome shotgun (WGS) entry which is preliminary data.</text>
</comment>
<dbReference type="RefSeq" id="WP_161811084.1">
    <property type="nucleotide sequence ID" value="NZ_BLJN01000001.1"/>
</dbReference>
<keyword evidence="3" id="KW-1185">Reference proteome</keyword>
<dbReference type="InterPro" id="IPR005097">
    <property type="entry name" value="Sacchrp_dh_NADP-bd"/>
</dbReference>
<dbReference type="PANTHER" id="PTHR43796:SF2">
    <property type="entry name" value="CARBOXYNORSPERMIDINE SYNTHASE"/>
    <property type="match status" value="1"/>
</dbReference>